<feature type="transmembrane region" description="Helical" evidence="6">
    <location>
        <begin position="325"/>
        <end position="343"/>
    </location>
</feature>
<evidence type="ECO:0000256" key="3">
    <source>
        <dbReference type="ARBA" id="ARBA00022692"/>
    </source>
</evidence>
<comment type="caution">
    <text evidence="8">The sequence shown here is derived from an EMBL/GenBank/DDBJ whole genome shotgun (WGS) entry which is preliminary data.</text>
</comment>
<name>A0A0P8CJN1_9EURY</name>
<proteinExistence type="predicted"/>
<evidence type="ECO:0000313" key="8">
    <source>
        <dbReference type="EMBL" id="KPQ43155.1"/>
    </source>
</evidence>
<reference evidence="8 9" key="1">
    <citation type="submission" date="2015-09" db="EMBL/GenBank/DDBJ databases">
        <title>A metagenomics-based metabolic model of nitrate-dependent anaerobic oxidation of methane by Methanoperedens-like archaea.</title>
        <authorList>
            <person name="Arshad A."/>
            <person name="Speth D.R."/>
            <person name="De Graaf R.M."/>
            <person name="Op Den Camp H.J."/>
            <person name="Jetten M.S."/>
            <person name="Welte C.U."/>
        </authorList>
    </citation>
    <scope>NUCLEOTIDE SEQUENCE [LARGE SCALE GENOMIC DNA]</scope>
</reference>
<gene>
    <name evidence="8" type="ORF">MPEBLZ_02269</name>
</gene>
<evidence type="ECO:0000256" key="4">
    <source>
        <dbReference type="ARBA" id="ARBA00022989"/>
    </source>
</evidence>
<feature type="transmembrane region" description="Helical" evidence="6">
    <location>
        <begin position="256"/>
        <end position="277"/>
    </location>
</feature>
<keyword evidence="3 6" id="KW-0812">Transmembrane</keyword>
<keyword evidence="5 6" id="KW-0472">Membrane</keyword>
<feature type="transmembrane region" description="Helical" evidence="6">
    <location>
        <begin position="176"/>
        <end position="202"/>
    </location>
</feature>
<dbReference type="AlphaFoldDB" id="A0A0P8CJN1"/>
<comment type="subcellular location">
    <subcellularLocation>
        <location evidence="1">Cell membrane</location>
        <topology evidence="1">Multi-pass membrane protein</topology>
    </subcellularLocation>
</comment>
<evidence type="ECO:0000256" key="5">
    <source>
        <dbReference type="ARBA" id="ARBA00023136"/>
    </source>
</evidence>
<dbReference type="PANTHER" id="PTHR30294">
    <property type="entry name" value="MEMBRANE COMPONENT OF ABC TRANSPORTER YHHJ-RELATED"/>
    <property type="match status" value="1"/>
</dbReference>
<feature type="transmembrane region" description="Helical" evidence="6">
    <location>
        <begin position="223"/>
        <end position="244"/>
    </location>
</feature>
<evidence type="ECO:0000256" key="6">
    <source>
        <dbReference type="SAM" id="Phobius"/>
    </source>
</evidence>
<dbReference type="GO" id="GO:0140359">
    <property type="term" value="F:ABC-type transporter activity"/>
    <property type="evidence" value="ECO:0007669"/>
    <property type="project" value="InterPro"/>
</dbReference>
<evidence type="ECO:0000259" key="7">
    <source>
        <dbReference type="Pfam" id="PF12698"/>
    </source>
</evidence>
<feature type="transmembrane region" description="Helical" evidence="6">
    <location>
        <begin position="21"/>
        <end position="46"/>
    </location>
</feature>
<dbReference type="InterPro" id="IPR051449">
    <property type="entry name" value="ABC-2_transporter_component"/>
</dbReference>
<evidence type="ECO:0000256" key="2">
    <source>
        <dbReference type="ARBA" id="ARBA00022475"/>
    </source>
</evidence>
<organism evidence="8 9">
    <name type="scientific">Candidatus Methanoperedens nitratireducens</name>
    <dbReference type="NCBI Taxonomy" id="1392998"/>
    <lineage>
        <taxon>Archaea</taxon>
        <taxon>Methanobacteriati</taxon>
        <taxon>Methanobacteriota</taxon>
        <taxon>Stenosarchaea group</taxon>
        <taxon>Methanomicrobia</taxon>
        <taxon>Methanosarcinales</taxon>
        <taxon>ANME-2 cluster</taxon>
        <taxon>Candidatus Methanoperedentaceae</taxon>
        <taxon>Candidatus Methanoperedens</taxon>
    </lineage>
</organism>
<keyword evidence="4 6" id="KW-1133">Transmembrane helix</keyword>
<accession>A0A0P8CJN1</accession>
<sequence length="357" mass="39515">MADTGVIVKKEVKSLVFEKTLILAIIVQLLIASFSSLIVIGLASFFDPSSLSNYDTPRANVGIVGQGELRQFIEKSQVNPHYYRDVDSALVAFYNNKIDAVIVIPKEESGGNEIINLVIYLPKSDIRGTFVTLELKKPLEEYEGYVRDIRGERIGFEPIKLYVDNIPKKTSTYFEFIFGILIPLLVFTPVFISGGLIIDMLTEEYERKTMDLLLVTPVSFSQILSGKMITAIIIVPAQAFLWLLLVRLNGVVVHNIGLILLLSGIIGAIVVIIGAIIAVKYKKRMISQYLYSLVLILMFLMGYLFTNSPFNLVTRLSADSIGAQALVYCGAYAAVAVVLYMGMMRFQVSGADSGNPE</sequence>
<protein>
    <submittedName>
        <fullName evidence="8">Putative ABC-2 type transport system permease protein</fullName>
    </submittedName>
</protein>
<dbReference type="Pfam" id="PF12698">
    <property type="entry name" value="ABC2_membrane_3"/>
    <property type="match status" value="1"/>
</dbReference>
<feature type="transmembrane region" description="Helical" evidence="6">
    <location>
        <begin position="289"/>
        <end position="305"/>
    </location>
</feature>
<evidence type="ECO:0000256" key="1">
    <source>
        <dbReference type="ARBA" id="ARBA00004651"/>
    </source>
</evidence>
<dbReference type="EMBL" id="LKCM01000173">
    <property type="protein sequence ID" value="KPQ43155.1"/>
    <property type="molecule type" value="Genomic_DNA"/>
</dbReference>
<evidence type="ECO:0000313" key="9">
    <source>
        <dbReference type="Proteomes" id="UP000050360"/>
    </source>
</evidence>
<dbReference type="InterPro" id="IPR013525">
    <property type="entry name" value="ABC2_TM"/>
</dbReference>
<dbReference type="PANTHER" id="PTHR30294:SF29">
    <property type="entry name" value="MULTIDRUG ABC TRANSPORTER PERMEASE YBHS-RELATED"/>
    <property type="match status" value="1"/>
</dbReference>
<keyword evidence="2" id="KW-1003">Cell membrane</keyword>
<dbReference type="Proteomes" id="UP000050360">
    <property type="component" value="Unassembled WGS sequence"/>
</dbReference>
<dbReference type="GO" id="GO:0005886">
    <property type="term" value="C:plasma membrane"/>
    <property type="evidence" value="ECO:0007669"/>
    <property type="project" value="UniProtKB-SubCell"/>
</dbReference>
<feature type="domain" description="ABC-2 type transporter transmembrane" evidence="7">
    <location>
        <begin position="35"/>
        <end position="306"/>
    </location>
</feature>